<evidence type="ECO:0000313" key="4">
    <source>
        <dbReference type="Proteomes" id="UP000759537"/>
    </source>
</evidence>
<sequence length="189" mass="20515">MSDRRVSLGITADFSISGITARVLESITTTLADIQAHFCSRNTIDDPARFPLRPGLAWLTRKWFGRAMQDRGPSGHSQDDQGRQVYDRLRTNPRAYRPVAITQSFRWGWLGALAATVMGILAHGMALCGTNHSVGMCERRGGVMPKATTDGGIGLENLVMSRNNAFNTESASHDTAADTLPIAASPDQN</sequence>
<accession>A0A9P5N720</accession>
<proteinExistence type="predicted"/>
<evidence type="ECO:0000256" key="1">
    <source>
        <dbReference type="SAM" id="MobiDB-lite"/>
    </source>
</evidence>
<dbReference type="OrthoDB" id="3232060at2759"/>
<feature type="transmembrane region" description="Helical" evidence="2">
    <location>
        <begin position="107"/>
        <end position="127"/>
    </location>
</feature>
<reference evidence="3" key="1">
    <citation type="submission" date="2019-10" db="EMBL/GenBank/DDBJ databases">
        <authorList>
            <consortium name="DOE Joint Genome Institute"/>
            <person name="Kuo A."/>
            <person name="Miyauchi S."/>
            <person name="Kiss E."/>
            <person name="Drula E."/>
            <person name="Kohler A."/>
            <person name="Sanchez-Garcia M."/>
            <person name="Andreopoulos B."/>
            <person name="Barry K.W."/>
            <person name="Bonito G."/>
            <person name="Buee M."/>
            <person name="Carver A."/>
            <person name="Chen C."/>
            <person name="Cichocki N."/>
            <person name="Clum A."/>
            <person name="Culley D."/>
            <person name="Crous P.W."/>
            <person name="Fauchery L."/>
            <person name="Girlanda M."/>
            <person name="Hayes R."/>
            <person name="Keri Z."/>
            <person name="LaButti K."/>
            <person name="Lipzen A."/>
            <person name="Lombard V."/>
            <person name="Magnuson J."/>
            <person name="Maillard F."/>
            <person name="Morin E."/>
            <person name="Murat C."/>
            <person name="Nolan M."/>
            <person name="Ohm R."/>
            <person name="Pangilinan J."/>
            <person name="Pereira M."/>
            <person name="Perotto S."/>
            <person name="Peter M."/>
            <person name="Riley R."/>
            <person name="Sitrit Y."/>
            <person name="Stielow B."/>
            <person name="Szollosi G."/>
            <person name="Zifcakova L."/>
            <person name="Stursova M."/>
            <person name="Spatafora J.W."/>
            <person name="Tedersoo L."/>
            <person name="Vaario L.-M."/>
            <person name="Yamada A."/>
            <person name="Yan M."/>
            <person name="Wang P."/>
            <person name="Xu J."/>
            <person name="Bruns T."/>
            <person name="Baldrian P."/>
            <person name="Vilgalys R."/>
            <person name="Henrissat B."/>
            <person name="Grigoriev I.V."/>
            <person name="Hibbett D."/>
            <person name="Nagy L.G."/>
            <person name="Martin F.M."/>
        </authorList>
    </citation>
    <scope>NUCLEOTIDE SEQUENCE</scope>
    <source>
        <strain evidence="3">Prilba</strain>
    </source>
</reference>
<reference evidence="3" key="2">
    <citation type="journal article" date="2020" name="Nat. Commun.">
        <title>Large-scale genome sequencing of mycorrhizal fungi provides insights into the early evolution of symbiotic traits.</title>
        <authorList>
            <person name="Miyauchi S."/>
            <person name="Kiss E."/>
            <person name="Kuo A."/>
            <person name="Drula E."/>
            <person name="Kohler A."/>
            <person name="Sanchez-Garcia M."/>
            <person name="Morin E."/>
            <person name="Andreopoulos B."/>
            <person name="Barry K.W."/>
            <person name="Bonito G."/>
            <person name="Buee M."/>
            <person name="Carver A."/>
            <person name="Chen C."/>
            <person name="Cichocki N."/>
            <person name="Clum A."/>
            <person name="Culley D."/>
            <person name="Crous P.W."/>
            <person name="Fauchery L."/>
            <person name="Girlanda M."/>
            <person name="Hayes R.D."/>
            <person name="Keri Z."/>
            <person name="LaButti K."/>
            <person name="Lipzen A."/>
            <person name="Lombard V."/>
            <person name="Magnuson J."/>
            <person name="Maillard F."/>
            <person name="Murat C."/>
            <person name="Nolan M."/>
            <person name="Ohm R.A."/>
            <person name="Pangilinan J."/>
            <person name="Pereira M.F."/>
            <person name="Perotto S."/>
            <person name="Peter M."/>
            <person name="Pfister S."/>
            <person name="Riley R."/>
            <person name="Sitrit Y."/>
            <person name="Stielow J.B."/>
            <person name="Szollosi G."/>
            <person name="Zifcakova L."/>
            <person name="Stursova M."/>
            <person name="Spatafora J.W."/>
            <person name="Tedersoo L."/>
            <person name="Vaario L.M."/>
            <person name="Yamada A."/>
            <person name="Yan M."/>
            <person name="Wang P."/>
            <person name="Xu J."/>
            <person name="Bruns T."/>
            <person name="Baldrian P."/>
            <person name="Vilgalys R."/>
            <person name="Dunand C."/>
            <person name="Henrissat B."/>
            <person name="Grigoriev I.V."/>
            <person name="Hibbett D."/>
            <person name="Nagy L.G."/>
            <person name="Martin F.M."/>
        </authorList>
    </citation>
    <scope>NUCLEOTIDE SEQUENCE</scope>
    <source>
        <strain evidence="3">Prilba</strain>
    </source>
</reference>
<evidence type="ECO:0000256" key="2">
    <source>
        <dbReference type="SAM" id="Phobius"/>
    </source>
</evidence>
<keyword evidence="2" id="KW-0472">Membrane</keyword>
<gene>
    <name evidence="3" type="ORF">DFH94DRAFT_841791</name>
</gene>
<dbReference type="AlphaFoldDB" id="A0A9P5N720"/>
<organism evidence="3 4">
    <name type="scientific">Russula ochroleuca</name>
    <dbReference type="NCBI Taxonomy" id="152965"/>
    <lineage>
        <taxon>Eukaryota</taxon>
        <taxon>Fungi</taxon>
        <taxon>Dikarya</taxon>
        <taxon>Basidiomycota</taxon>
        <taxon>Agaricomycotina</taxon>
        <taxon>Agaricomycetes</taxon>
        <taxon>Russulales</taxon>
        <taxon>Russulaceae</taxon>
        <taxon>Russula</taxon>
    </lineage>
</organism>
<keyword evidence="2" id="KW-1133">Transmembrane helix</keyword>
<dbReference type="EMBL" id="WHVB01000001">
    <property type="protein sequence ID" value="KAF8487470.1"/>
    <property type="molecule type" value="Genomic_DNA"/>
</dbReference>
<keyword evidence="4" id="KW-1185">Reference proteome</keyword>
<feature type="region of interest" description="Disordered" evidence="1">
    <location>
        <begin position="169"/>
        <end position="189"/>
    </location>
</feature>
<dbReference type="Proteomes" id="UP000759537">
    <property type="component" value="Unassembled WGS sequence"/>
</dbReference>
<name>A0A9P5N720_9AGAM</name>
<evidence type="ECO:0000313" key="3">
    <source>
        <dbReference type="EMBL" id="KAF8487470.1"/>
    </source>
</evidence>
<comment type="caution">
    <text evidence="3">The sequence shown here is derived from an EMBL/GenBank/DDBJ whole genome shotgun (WGS) entry which is preliminary data.</text>
</comment>
<keyword evidence="2" id="KW-0812">Transmembrane</keyword>
<protein>
    <submittedName>
        <fullName evidence="3">Uncharacterized protein</fullName>
    </submittedName>
</protein>